<evidence type="ECO:0000313" key="2">
    <source>
        <dbReference type="Proteomes" id="UP001281410"/>
    </source>
</evidence>
<gene>
    <name evidence="1" type="ORF">Dsin_001013</name>
</gene>
<name>A0AAE0EIL2_9ROSI</name>
<proteinExistence type="predicted"/>
<accession>A0AAE0EIL2</accession>
<dbReference type="Proteomes" id="UP001281410">
    <property type="component" value="Unassembled WGS sequence"/>
</dbReference>
<dbReference type="PANTHER" id="PTHR45786">
    <property type="entry name" value="DNA BINDING PROTEIN-LIKE"/>
    <property type="match status" value="1"/>
</dbReference>
<reference evidence="1" key="1">
    <citation type="journal article" date="2023" name="Plant J.">
        <title>Genome sequences and population genomics provide insights into the demographic history, inbreeding, and mutation load of two 'living fossil' tree species of Dipteronia.</title>
        <authorList>
            <person name="Feng Y."/>
            <person name="Comes H.P."/>
            <person name="Chen J."/>
            <person name="Zhu S."/>
            <person name="Lu R."/>
            <person name="Zhang X."/>
            <person name="Li P."/>
            <person name="Qiu J."/>
            <person name="Olsen K.M."/>
            <person name="Qiu Y."/>
        </authorList>
    </citation>
    <scope>NUCLEOTIDE SEQUENCE</scope>
    <source>
        <strain evidence="1">NBL</strain>
    </source>
</reference>
<dbReference type="AlphaFoldDB" id="A0AAE0EIL2"/>
<sequence>DNSINVGGGPYVYRISGQNHHPIGSLLPVTGEKPKLAQLYIYDTEKEAMNRLKALSGENVLSSRLEFNIVSKSVKMFDECNDLANVFRMA</sequence>
<dbReference type="EMBL" id="JANJYJ010000001">
    <property type="protein sequence ID" value="KAK3229132.1"/>
    <property type="molecule type" value="Genomic_DNA"/>
</dbReference>
<evidence type="ECO:0000313" key="1">
    <source>
        <dbReference type="EMBL" id="KAK3229132.1"/>
    </source>
</evidence>
<dbReference type="PANTHER" id="PTHR45786:SF74">
    <property type="entry name" value="ATP-DEPENDENT DNA HELICASE"/>
    <property type="match status" value="1"/>
</dbReference>
<keyword evidence="2" id="KW-1185">Reference proteome</keyword>
<organism evidence="1 2">
    <name type="scientific">Dipteronia sinensis</name>
    <dbReference type="NCBI Taxonomy" id="43782"/>
    <lineage>
        <taxon>Eukaryota</taxon>
        <taxon>Viridiplantae</taxon>
        <taxon>Streptophyta</taxon>
        <taxon>Embryophyta</taxon>
        <taxon>Tracheophyta</taxon>
        <taxon>Spermatophyta</taxon>
        <taxon>Magnoliopsida</taxon>
        <taxon>eudicotyledons</taxon>
        <taxon>Gunneridae</taxon>
        <taxon>Pentapetalae</taxon>
        <taxon>rosids</taxon>
        <taxon>malvids</taxon>
        <taxon>Sapindales</taxon>
        <taxon>Sapindaceae</taxon>
        <taxon>Hippocastanoideae</taxon>
        <taxon>Acereae</taxon>
        <taxon>Dipteronia</taxon>
    </lineage>
</organism>
<protein>
    <submittedName>
        <fullName evidence="1">Uncharacterized protein</fullName>
    </submittedName>
</protein>
<comment type="caution">
    <text evidence="1">The sequence shown here is derived from an EMBL/GenBank/DDBJ whole genome shotgun (WGS) entry which is preliminary data.</text>
</comment>
<feature type="non-terminal residue" evidence="1">
    <location>
        <position position="1"/>
    </location>
</feature>